<organism evidence="1 2">
    <name type="scientific">Methyloversatilis universalis (strain ATCC BAA-1314 / DSM 25237 / JCM 13912 / CCUG 52030 / FAM5)</name>
    <dbReference type="NCBI Taxonomy" id="1000565"/>
    <lineage>
        <taxon>Bacteria</taxon>
        <taxon>Pseudomonadati</taxon>
        <taxon>Pseudomonadota</taxon>
        <taxon>Betaproteobacteria</taxon>
        <taxon>Nitrosomonadales</taxon>
        <taxon>Sterolibacteriaceae</taxon>
        <taxon>Methyloversatilis</taxon>
    </lineage>
</organism>
<reference evidence="1 2" key="1">
    <citation type="journal article" date="2011" name="J. Bacteriol.">
        <title>Genome sequence of Methyloversatilis universalis FAM5T, a methylotrophic representative of the order Rhodocyclales.</title>
        <authorList>
            <person name="Kittichotirat W."/>
            <person name="Good N.M."/>
            <person name="Hall R."/>
            <person name="Bringel F."/>
            <person name="Lajus A."/>
            <person name="Medigue C."/>
            <person name="Smalley N.E."/>
            <person name="Beck D."/>
            <person name="Bumgarner R."/>
            <person name="Vuilleumier S."/>
            <person name="Kalyuzhnaya M.G."/>
        </authorList>
    </citation>
    <scope>NUCLEOTIDE SEQUENCE [LARGE SCALE GENOMIC DNA]</scope>
    <source>
        <strain evidence="2">ATCC BAA-1314 / JCM 13912 / FAM5</strain>
    </source>
</reference>
<comment type="caution">
    <text evidence="1">The sequence shown here is derived from an EMBL/GenBank/DDBJ whole genome shotgun (WGS) entry which is preliminary data.</text>
</comment>
<evidence type="ECO:0000313" key="1">
    <source>
        <dbReference type="EMBL" id="EGK72354.1"/>
    </source>
</evidence>
<dbReference type="PANTHER" id="PTHR45947:SF3">
    <property type="entry name" value="SULFOQUINOVOSYL TRANSFERASE SQD2"/>
    <property type="match status" value="1"/>
</dbReference>
<dbReference type="Proteomes" id="UP000005019">
    <property type="component" value="Unassembled WGS sequence"/>
</dbReference>
<dbReference type="OrthoDB" id="9787293at2"/>
<dbReference type="STRING" id="1000565.METUNv1_01351"/>
<dbReference type="Pfam" id="PF13692">
    <property type="entry name" value="Glyco_trans_1_4"/>
    <property type="match status" value="1"/>
</dbReference>
<dbReference type="RefSeq" id="WP_008060087.1">
    <property type="nucleotide sequence ID" value="NZ_AFHG01000040.1"/>
</dbReference>
<protein>
    <submittedName>
        <fullName evidence="1">Glycosyl transferase group 1</fullName>
    </submittedName>
</protein>
<keyword evidence="1" id="KW-0808">Transferase</keyword>
<dbReference type="GO" id="GO:0016757">
    <property type="term" value="F:glycosyltransferase activity"/>
    <property type="evidence" value="ECO:0007669"/>
    <property type="project" value="TreeGrafter"/>
</dbReference>
<dbReference type="eggNOG" id="COG0438">
    <property type="taxonomic scope" value="Bacteria"/>
</dbReference>
<gene>
    <name evidence="1" type="ORF">METUNv1_01351</name>
</gene>
<dbReference type="SUPFAM" id="SSF53756">
    <property type="entry name" value="UDP-Glycosyltransferase/glycogen phosphorylase"/>
    <property type="match status" value="1"/>
</dbReference>
<evidence type="ECO:0000313" key="2">
    <source>
        <dbReference type="Proteomes" id="UP000005019"/>
    </source>
</evidence>
<keyword evidence="2" id="KW-1185">Reference proteome</keyword>
<dbReference type="InterPro" id="IPR050194">
    <property type="entry name" value="Glycosyltransferase_grp1"/>
</dbReference>
<dbReference type="EMBL" id="AFHG01000040">
    <property type="protein sequence ID" value="EGK72354.1"/>
    <property type="molecule type" value="Genomic_DNA"/>
</dbReference>
<dbReference type="CDD" id="cd03801">
    <property type="entry name" value="GT4_PimA-like"/>
    <property type="match status" value="1"/>
</dbReference>
<dbReference type="Gene3D" id="3.40.50.2000">
    <property type="entry name" value="Glycogen Phosphorylase B"/>
    <property type="match status" value="2"/>
</dbReference>
<accession>F5RAR4</accession>
<dbReference type="PANTHER" id="PTHR45947">
    <property type="entry name" value="SULFOQUINOVOSYL TRANSFERASE SQD2"/>
    <property type="match status" value="1"/>
</dbReference>
<dbReference type="AlphaFoldDB" id="F5RAR4"/>
<name>F5RAR4_METUF</name>
<sequence length="378" mass="43069">MRKVTILQYRLFHYRLELFERLRVLCSQKGIELNVVYGQAFGKEKLKNDVGDLQWGRRVENRYFPVKEKKDLCWQPMPEDLKDSELVVFMQENRLLSNYYWMLKRCVGGPKVAYWGHGRDFQSNAVGGVRERWKRFFINQVDWWFAYTQMTVEHISEAGFPKDRITCLNNAIDTAGLRRDVEGASEAMVGQIASDCDIRPGAPVGLFCGSLYPDKRLGLLVDSSDIIHDRFPDFRLIVIGDGQSAPFIKEAAMSRPWMQWVGVKRGAEKAAYFKVASFVMNPGAVGLHVLDAFAASLPMISTRDAKHGPEVAYLVHDENGLLTENDPEAYADAIASMILDRDFYLRLATNARLRGDDYTVDAMARNFADGIERCIAKQ</sequence>
<proteinExistence type="predicted"/>